<dbReference type="AlphaFoldDB" id="A0A662DL72"/>
<evidence type="ECO:0000313" key="1">
    <source>
        <dbReference type="EMBL" id="RLE14882.1"/>
    </source>
</evidence>
<dbReference type="Proteomes" id="UP000280417">
    <property type="component" value="Unassembled WGS sequence"/>
</dbReference>
<proteinExistence type="predicted"/>
<protein>
    <submittedName>
        <fullName evidence="1">Uncharacterized protein</fullName>
    </submittedName>
</protein>
<comment type="caution">
    <text evidence="1">The sequence shown here is derived from an EMBL/GenBank/DDBJ whole genome shotgun (WGS) entry which is preliminary data.</text>
</comment>
<reference evidence="1 2" key="1">
    <citation type="submission" date="2018-06" db="EMBL/GenBank/DDBJ databases">
        <title>Extensive metabolic versatility and redundancy in microbially diverse, dynamic hydrothermal sediments.</title>
        <authorList>
            <person name="Dombrowski N."/>
            <person name="Teske A."/>
            <person name="Baker B.J."/>
        </authorList>
    </citation>
    <scope>NUCLEOTIDE SEQUENCE [LARGE SCALE GENOMIC DNA]</scope>
    <source>
        <strain evidence="1">B3_G15</strain>
    </source>
</reference>
<evidence type="ECO:0000313" key="2">
    <source>
        <dbReference type="Proteomes" id="UP000280417"/>
    </source>
</evidence>
<gene>
    <name evidence="1" type="ORF">DRJ04_01510</name>
</gene>
<name>A0A662DL72_UNCAE</name>
<accession>A0A662DL72</accession>
<sequence length="181" mass="21315">MQITGREVKAVYLKNADLFYVELLLRKGDCPEKREFIDVELCPGDCQGTYLSALIKDDIIRIVGSIYPRPHIMYNEEFVRKRNLQREQVEEYVRDYLKNNRYTIKSFMSGRKKRIYVKGEHVGTFFEGCVFRLAEGEFVSFLAKLREKDLEKIAQNLDKIKKIAVPVTIQEFGKLTRSQKY</sequence>
<dbReference type="EMBL" id="QMQA01000025">
    <property type="protein sequence ID" value="RLE14882.1"/>
    <property type="molecule type" value="Genomic_DNA"/>
</dbReference>
<organism evidence="1 2">
    <name type="scientific">Aerophobetes bacterium</name>
    <dbReference type="NCBI Taxonomy" id="2030807"/>
    <lineage>
        <taxon>Bacteria</taxon>
        <taxon>Candidatus Aerophobota</taxon>
    </lineage>
</organism>